<feature type="compositionally biased region" description="Polar residues" evidence="1">
    <location>
        <begin position="16"/>
        <end position="25"/>
    </location>
</feature>
<name>A0A0A8ZSX5_ARUDO</name>
<sequence length="52" mass="5933">MVLYTSRKVTLFFQNRRSKSNSQERGGTKRISVSHVEKTGKKIHNSSALLLI</sequence>
<reference evidence="2" key="2">
    <citation type="journal article" date="2015" name="Data Brief">
        <title>Shoot transcriptome of the giant reed, Arundo donax.</title>
        <authorList>
            <person name="Barrero R.A."/>
            <person name="Guerrero F.D."/>
            <person name="Moolhuijzen P."/>
            <person name="Goolsby J.A."/>
            <person name="Tidwell J."/>
            <person name="Bellgard S.E."/>
            <person name="Bellgard M.I."/>
        </authorList>
    </citation>
    <scope>NUCLEOTIDE SEQUENCE</scope>
    <source>
        <tissue evidence="2">Shoot tissue taken approximately 20 cm above the soil surface</tissue>
    </source>
</reference>
<accession>A0A0A8ZSX5</accession>
<evidence type="ECO:0000256" key="1">
    <source>
        <dbReference type="SAM" id="MobiDB-lite"/>
    </source>
</evidence>
<feature type="region of interest" description="Disordered" evidence="1">
    <location>
        <begin position="16"/>
        <end position="35"/>
    </location>
</feature>
<proteinExistence type="predicted"/>
<dbReference type="AlphaFoldDB" id="A0A0A8ZSX5"/>
<reference evidence="2" key="1">
    <citation type="submission" date="2014-09" db="EMBL/GenBank/DDBJ databases">
        <authorList>
            <person name="Magalhaes I.L.F."/>
            <person name="Oliveira U."/>
            <person name="Santos F.R."/>
            <person name="Vidigal T.H.D.A."/>
            <person name="Brescovit A.D."/>
            <person name="Santos A.J."/>
        </authorList>
    </citation>
    <scope>NUCLEOTIDE SEQUENCE</scope>
    <source>
        <tissue evidence="2">Shoot tissue taken approximately 20 cm above the soil surface</tissue>
    </source>
</reference>
<protein>
    <submittedName>
        <fullName evidence="2">Uncharacterized protein</fullName>
    </submittedName>
</protein>
<organism evidence="2">
    <name type="scientific">Arundo donax</name>
    <name type="common">Giant reed</name>
    <name type="synonym">Donax arundinaceus</name>
    <dbReference type="NCBI Taxonomy" id="35708"/>
    <lineage>
        <taxon>Eukaryota</taxon>
        <taxon>Viridiplantae</taxon>
        <taxon>Streptophyta</taxon>
        <taxon>Embryophyta</taxon>
        <taxon>Tracheophyta</taxon>
        <taxon>Spermatophyta</taxon>
        <taxon>Magnoliopsida</taxon>
        <taxon>Liliopsida</taxon>
        <taxon>Poales</taxon>
        <taxon>Poaceae</taxon>
        <taxon>PACMAD clade</taxon>
        <taxon>Arundinoideae</taxon>
        <taxon>Arundineae</taxon>
        <taxon>Arundo</taxon>
    </lineage>
</organism>
<dbReference type="EMBL" id="GBRH01259968">
    <property type="protein sequence ID" value="JAD37927.1"/>
    <property type="molecule type" value="Transcribed_RNA"/>
</dbReference>
<evidence type="ECO:0000313" key="2">
    <source>
        <dbReference type="EMBL" id="JAD37927.1"/>
    </source>
</evidence>